<evidence type="ECO:0000313" key="14">
    <source>
        <dbReference type="EMBL" id="HAR51103.1"/>
    </source>
</evidence>
<dbReference type="InterPro" id="IPR012340">
    <property type="entry name" value="NA-bd_OB-fold"/>
</dbReference>
<dbReference type="Gene3D" id="3.30.56.10">
    <property type="match status" value="1"/>
</dbReference>
<dbReference type="Gene3D" id="2.40.50.140">
    <property type="entry name" value="Nucleic acid-binding proteins"/>
    <property type="match status" value="1"/>
</dbReference>
<proteinExistence type="inferred from homology"/>
<dbReference type="GO" id="GO:0004826">
    <property type="term" value="F:phenylalanine-tRNA ligase activity"/>
    <property type="evidence" value="ECO:0007669"/>
    <property type="project" value="UniProtKB-EC"/>
</dbReference>
<comment type="catalytic activity">
    <reaction evidence="11">
        <text>tRNA(Phe) + L-phenylalanine + ATP = L-phenylalanyl-tRNA(Phe) + AMP + diphosphate + H(+)</text>
        <dbReference type="Rhea" id="RHEA:19413"/>
        <dbReference type="Rhea" id="RHEA-COMP:9668"/>
        <dbReference type="Rhea" id="RHEA-COMP:9699"/>
        <dbReference type="ChEBI" id="CHEBI:15378"/>
        <dbReference type="ChEBI" id="CHEBI:30616"/>
        <dbReference type="ChEBI" id="CHEBI:33019"/>
        <dbReference type="ChEBI" id="CHEBI:58095"/>
        <dbReference type="ChEBI" id="CHEBI:78442"/>
        <dbReference type="ChEBI" id="CHEBI:78531"/>
        <dbReference type="ChEBI" id="CHEBI:456215"/>
        <dbReference type="EC" id="6.1.1.20"/>
    </reaction>
</comment>
<sequence>MKFTLSWLKEHLETTASVDEIAEALTDLGLEVEEIVNPADRLSEFTIGKVKEAEKHPDADRLNICQVETDEGMTQIICGAPNARAGITVVVAKPGVYVPGIDTTIGVGKIRGVESFGMMCSEREMELSEEHDGIIELPS</sequence>
<dbReference type="InterPro" id="IPR009061">
    <property type="entry name" value="DNA-bd_dom_put_sf"/>
</dbReference>
<dbReference type="InterPro" id="IPR033714">
    <property type="entry name" value="tRNA_bind_bactPheRS"/>
</dbReference>
<comment type="similarity">
    <text evidence="1">Belongs to the phenylalanyl-tRNA synthetase beta subunit family. Type 1 subfamily.</text>
</comment>
<name>A0A348W991_9RHOB</name>
<reference evidence="14 15" key="1">
    <citation type="journal article" date="2018" name="Nat. Biotechnol.">
        <title>A standardized bacterial taxonomy based on genome phylogeny substantially revises the tree of life.</title>
        <authorList>
            <person name="Parks D.H."/>
            <person name="Chuvochina M."/>
            <person name="Waite D.W."/>
            <person name="Rinke C."/>
            <person name="Skarshewski A."/>
            <person name="Chaumeil P.A."/>
            <person name="Hugenholtz P."/>
        </authorList>
    </citation>
    <scope>NUCLEOTIDE SEQUENCE [LARGE SCALE GENOMIC DNA]</scope>
    <source>
        <strain evidence="14">UBA9169</strain>
    </source>
</reference>
<dbReference type="NCBIfam" id="NF045760">
    <property type="entry name" value="YtpR"/>
    <property type="match status" value="1"/>
</dbReference>
<keyword evidence="9" id="KW-0030">Aminoacyl-tRNA synthetase</keyword>
<evidence type="ECO:0000256" key="4">
    <source>
        <dbReference type="ARBA" id="ARBA00017032"/>
    </source>
</evidence>
<dbReference type="InterPro" id="IPR002547">
    <property type="entry name" value="tRNA-bd_dom"/>
</dbReference>
<keyword evidence="6 14" id="KW-0436">Ligase</keyword>
<evidence type="ECO:0000256" key="12">
    <source>
        <dbReference type="PROSITE-ProRule" id="PRU00209"/>
    </source>
</evidence>
<comment type="caution">
    <text evidence="14">The sequence shown here is derived from an EMBL/GenBank/DDBJ whole genome shotgun (WGS) entry which is preliminary data.</text>
</comment>
<protein>
    <recommendedName>
        <fullName evidence="4">Phenylalanine--tRNA ligase beta subunit</fullName>
        <ecNumber evidence="3">6.1.1.20</ecNumber>
    </recommendedName>
    <alternativeName>
        <fullName evidence="10">Phenylalanyl-tRNA synthetase beta subunit</fullName>
    </alternativeName>
</protein>
<dbReference type="FunFam" id="2.40.50.140:FF:000045">
    <property type="entry name" value="Phenylalanine--tRNA ligase beta subunit"/>
    <property type="match status" value="1"/>
</dbReference>
<evidence type="ECO:0000256" key="9">
    <source>
        <dbReference type="ARBA" id="ARBA00023146"/>
    </source>
</evidence>
<keyword evidence="7 12" id="KW-0694">RNA-binding</keyword>
<evidence type="ECO:0000256" key="2">
    <source>
        <dbReference type="ARBA" id="ARBA00011209"/>
    </source>
</evidence>
<organism evidence="14 15">
    <name type="scientific">Roseovarius nubinhibens</name>
    <dbReference type="NCBI Taxonomy" id="314263"/>
    <lineage>
        <taxon>Bacteria</taxon>
        <taxon>Pseudomonadati</taxon>
        <taxon>Pseudomonadota</taxon>
        <taxon>Alphaproteobacteria</taxon>
        <taxon>Rhodobacterales</taxon>
        <taxon>Roseobacteraceae</taxon>
        <taxon>Roseovarius</taxon>
    </lineage>
</organism>
<dbReference type="SUPFAM" id="SSF46955">
    <property type="entry name" value="Putative DNA-binding domain"/>
    <property type="match status" value="1"/>
</dbReference>
<dbReference type="GO" id="GO:0006412">
    <property type="term" value="P:translation"/>
    <property type="evidence" value="ECO:0007669"/>
    <property type="project" value="UniProtKB-KW"/>
</dbReference>
<evidence type="ECO:0000256" key="6">
    <source>
        <dbReference type="ARBA" id="ARBA00022598"/>
    </source>
</evidence>
<dbReference type="EC" id="6.1.1.20" evidence="3"/>
<evidence type="ECO:0000256" key="7">
    <source>
        <dbReference type="ARBA" id="ARBA00022884"/>
    </source>
</evidence>
<feature type="non-terminal residue" evidence="14">
    <location>
        <position position="139"/>
    </location>
</feature>
<evidence type="ECO:0000256" key="5">
    <source>
        <dbReference type="ARBA" id="ARBA00022555"/>
    </source>
</evidence>
<keyword evidence="8" id="KW-0648">Protein biosynthesis</keyword>
<keyword evidence="5 12" id="KW-0820">tRNA-binding</keyword>
<dbReference type="EMBL" id="DMVW01000045">
    <property type="protein sequence ID" value="HAR51103.1"/>
    <property type="molecule type" value="Genomic_DNA"/>
</dbReference>
<feature type="domain" description="TRNA-binding" evidence="13">
    <location>
        <begin position="39"/>
        <end position="139"/>
    </location>
</feature>
<evidence type="ECO:0000256" key="10">
    <source>
        <dbReference type="ARBA" id="ARBA00033189"/>
    </source>
</evidence>
<dbReference type="GO" id="GO:0000049">
    <property type="term" value="F:tRNA binding"/>
    <property type="evidence" value="ECO:0007669"/>
    <property type="project" value="UniProtKB-UniRule"/>
</dbReference>
<evidence type="ECO:0000256" key="3">
    <source>
        <dbReference type="ARBA" id="ARBA00012814"/>
    </source>
</evidence>
<evidence type="ECO:0000313" key="15">
    <source>
        <dbReference type="Proteomes" id="UP000264719"/>
    </source>
</evidence>
<evidence type="ECO:0000256" key="8">
    <source>
        <dbReference type="ARBA" id="ARBA00022917"/>
    </source>
</evidence>
<evidence type="ECO:0000259" key="13">
    <source>
        <dbReference type="PROSITE" id="PS50886"/>
    </source>
</evidence>
<dbReference type="SUPFAM" id="SSF50249">
    <property type="entry name" value="Nucleic acid-binding proteins"/>
    <property type="match status" value="1"/>
</dbReference>
<evidence type="ECO:0000256" key="1">
    <source>
        <dbReference type="ARBA" id="ARBA00008653"/>
    </source>
</evidence>
<evidence type="ECO:0000256" key="11">
    <source>
        <dbReference type="ARBA" id="ARBA00049255"/>
    </source>
</evidence>
<dbReference type="PROSITE" id="PS50886">
    <property type="entry name" value="TRBD"/>
    <property type="match status" value="1"/>
</dbReference>
<gene>
    <name evidence="14" type="ORF">DCS45_04380</name>
</gene>
<dbReference type="CDD" id="cd02796">
    <property type="entry name" value="tRNA_bind_bactPheRS"/>
    <property type="match status" value="1"/>
</dbReference>
<accession>A0A348W991</accession>
<dbReference type="Proteomes" id="UP000264719">
    <property type="component" value="Unassembled WGS sequence"/>
</dbReference>
<comment type="subunit">
    <text evidence="2">Tetramer of two alpha and two beta subunits.</text>
</comment>
<dbReference type="AlphaFoldDB" id="A0A348W991"/>
<dbReference type="Pfam" id="PF01588">
    <property type="entry name" value="tRNA_bind"/>
    <property type="match status" value="1"/>
</dbReference>